<feature type="transmembrane region" description="Helical" evidence="1">
    <location>
        <begin position="105"/>
        <end position="127"/>
    </location>
</feature>
<evidence type="ECO:0000256" key="1">
    <source>
        <dbReference type="SAM" id="Phobius"/>
    </source>
</evidence>
<feature type="transmembrane region" description="Helical" evidence="1">
    <location>
        <begin position="6"/>
        <end position="28"/>
    </location>
</feature>
<keyword evidence="1" id="KW-1133">Transmembrane helix</keyword>
<keyword evidence="1" id="KW-0472">Membrane</keyword>
<proteinExistence type="predicted"/>
<gene>
    <name evidence="2" type="ORF">KS407_03225</name>
</gene>
<dbReference type="Proteomes" id="UP000790580">
    <property type="component" value="Unassembled WGS sequence"/>
</dbReference>
<dbReference type="InterPro" id="IPR024515">
    <property type="entry name" value="DUF3397"/>
</dbReference>
<accession>A0ABS6JPP0</accession>
<dbReference type="Pfam" id="PF11877">
    <property type="entry name" value="DUF3397"/>
    <property type="match status" value="1"/>
</dbReference>
<feature type="transmembrane region" description="Helical" evidence="1">
    <location>
        <begin position="67"/>
        <end position="85"/>
    </location>
</feature>
<comment type="caution">
    <text evidence="2">The sequence shown here is derived from an EMBL/GenBank/DDBJ whole genome shotgun (WGS) entry which is preliminary data.</text>
</comment>
<organism evidence="2 3">
    <name type="scientific">Evansella alkalicola</name>
    <dbReference type="NCBI Taxonomy" id="745819"/>
    <lineage>
        <taxon>Bacteria</taxon>
        <taxon>Bacillati</taxon>
        <taxon>Bacillota</taxon>
        <taxon>Bacilli</taxon>
        <taxon>Bacillales</taxon>
        <taxon>Bacillaceae</taxon>
        <taxon>Evansella</taxon>
    </lineage>
</organism>
<sequence length="131" mass="15251">MSEVFVFIAATLVTVPLLGLYLVYLVAVKSTRNKLFSIKLAVDCTTLLFMIAVYFIILQIWNLSLTWLFILFFLLSGIIFTFVHWKLYEDINIQKVMKGVWRFQFFVFFFLYFVLIFLGVIVTYASAAGGR</sequence>
<keyword evidence="3" id="KW-1185">Reference proteome</keyword>
<name>A0ABS6JPP0_9BACI</name>
<dbReference type="InterPro" id="IPR016945">
    <property type="entry name" value="UCP030092"/>
</dbReference>
<feature type="transmembrane region" description="Helical" evidence="1">
    <location>
        <begin position="40"/>
        <end position="61"/>
    </location>
</feature>
<dbReference type="PIRSF" id="PIRSF030092">
    <property type="entry name" value="UCP030092"/>
    <property type="match status" value="1"/>
</dbReference>
<keyword evidence="1" id="KW-0812">Transmembrane</keyword>
<evidence type="ECO:0000313" key="2">
    <source>
        <dbReference type="EMBL" id="MBU9720453.1"/>
    </source>
</evidence>
<reference evidence="2 3" key="1">
    <citation type="submission" date="2021-06" db="EMBL/GenBank/DDBJ databases">
        <title>Bacillus sp. RD4P76, an endophyte from a halophyte.</title>
        <authorList>
            <person name="Sun J.-Q."/>
        </authorList>
    </citation>
    <scope>NUCLEOTIDE SEQUENCE [LARGE SCALE GENOMIC DNA]</scope>
    <source>
        <strain evidence="2 3">JCM 17098</strain>
    </source>
</reference>
<dbReference type="RefSeq" id="WP_088075810.1">
    <property type="nucleotide sequence ID" value="NZ_JAHQCR010000017.1"/>
</dbReference>
<dbReference type="EMBL" id="JAHQCR010000017">
    <property type="protein sequence ID" value="MBU9720453.1"/>
    <property type="molecule type" value="Genomic_DNA"/>
</dbReference>
<protein>
    <submittedName>
        <fullName evidence="2">DUF3397 domain-containing protein</fullName>
    </submittedName>
</protein>
<evidence type="ECO:0000313" key="3">
    <source>
        <dbReference type="Proteomes" id="UP000790580"/>
    </source>
</evidence>